<organism evidence="1">
    <name type="scientific">Rhizophora mucronata</name>
    <name type="common">Asiatic mangrove</name>
    <dbReference type="NCBI Taxonomy" id="61149"/>
    <lineage>
        <taxon>Eukaryota</taxon>
        <taxon>Viridiplantae</taxon>
        <taxon>Streptophyta</taxon>
        <taxon>Embryophyta</taxon>
        <taxon>Tracheophyta</taxon>
        <taxon>Spermatophyta</taxon>
        <taxon>Magnoliopsida</taxon>
        <taxon>eudicotyledons</taxon>
        <taxon>Gunneridae</taxon>
        <taxon>Pentapetalae</taxon>
        <taxon>rosids</taxon>
        <taxon>fabids</taxon>
        <taxon>Malpighiales</taxon>
        <taxon>Rhizophoraceae</taxon>
        <taxon>Rhizophora</taxon>
    </lineage>
</organism>
<reference evidence="1" key="1">
    <citation type="submission" date="2018-02" db="EMBL/GenBank/DDBJ databases">
        <title>Rhizophora mucronata_Transcriptome.</title>
        <authorList>
            <person name="Meera S.P."/>
            <person name="Sreeshan A."/>
            <person name="Augustine A."/>
        </authorList>
    </citation>
    <scope>NUCLEOTIDE SEQUENCE</scope>
    <source>
        <tissue evidence="1">Leaf</tissue>
    </source>
</reference>
<dbReference type="AlphaFoldDB" id="A0A2P2JVB6"/>
<dbReference type="EMBL" id="GGEC01016921">
    <property type="protein sequence ID" value="MBW97404.1"/>
    <property type="molecule type" value="Transcribed_RNA"/>
</dbReference>
<proteinExistence type="predicted"/>
<name>A0A2P2JVB6_RHIMU</name>
<evidence type="ECO:0000313" key="1">
    <source>
        <dbReference type="EMBL" id="MBW97404.1"/>
    </source>
</evidence>
<sequence length="79" mass="9132">MPRVSDEQLIFHLLIREELPARDTIISTSSTIKYLHTLTTKNKNCELRNWQFGERNKCLGGNRAQNNNREAALGSNLKY</sequence>
<accession>A0A2P2JVB6</accession>
<protein>
    <submittedName>
        <fullName evidence="1">Uncharacterized protein</fullName>
    </submittedName>
</protein>